<reference evidence="3 4" key="1">
    <citation type="submission" date="2018-12" db="EMBL/GenBank/DDBJ databases">
        <title>Complete genome sequence of Flaviflexus sp. H23T48.</title>
        <authorList>
            <person name="Bae J.-W."/>
            <person name="Lee J.-Y."/>
        </authorList>
    </citation>
    <scope>NUCLEOTIDE SEQUENCE [LARGE SCALE GENOMIC DNA]</scope>
    <source>
        <strain evidence="3 4">H23T48</strain>
    </source>
</reference>
<keyword evidence="2" id="KW-0812">Transmembrane</keyword>
<proteinExistence type="predicted"/>
<keyword evidence="2" id="KW-0472">Membrane</keyword>
<feature type="transmembrane region" description="Helical" evidence="2">
    <location>
        <begin position="78"/>
        <end position="96"/>
    </location>
</feature>
<dbReference type="EMBL" id="CP034593">
    <property type="protein sequence ID" value="AZQ76361.1"/>
    <property type="molecule type" value="Genomic_DNA"/>
</dbReference>
<gene>
    <name evidence="3" type="ORF">EJ997_02405</name>
</gene>
<protein>
    <submittedName>
        <fullName evidence="3">Uncharacterized protein</fullName>
    </submittedName>
</protein>
<accession>A0A3Q9G356</accession>
<dbReference type="RefSeq" id="WP_126703169.1">
    <property type="nucleotide sequence ID" value="NZ_CP034593.1"/>
</dbReference>
<name>A0A3Q9G356_9ACTO</name>
<sequence length="139" mass="14708">MGPENKDGMDETDWDRYAAELGDAFDGADWPISAVPPAQRAARPRDWVQPELDDEQPEAADDVLDATYEAMGKRPLSTLGKVLLAIVGIGLVLIVLNEVSVLTLSPTLFIVVVIAAAGAGVAWVVAFATGDDGDDGMRV</sequence>
<evidence type="ECO:0000256" key="2">
    <source>
        <dbReference type="SAM" id="Phobius"/>
    </source>
</evidence>
<feature type="region of interest" description="Disordered" evidence="1">
    <location>
        <begin position="37"/>
        <end position="57"/>
    </location>
</feature>
<keyword evidence="4" id="KW-1185">Reference proteome</keyword>
<organism evidence="3 4">
    <name type="scientific">Flaviflexus ciconiae</name>
    <dbReference type="NCBI Taxonomy" id="2496867"/>
    <lineage>
        <taxon>Bacteria</taxon>
        <taxon>Bacillati</taxon>
        <taxon>Actinomycetota</taxon>
        <taxon>Actinomycetes</taxon>
        <taxon>Actinomycetales</taxon>
        <taxon>Actinomycetaceae</taxon>
        <taxon>Flaviflexus</taxon>
    </lineage>
</organism>
<keyword evidence="2" id="KW-1133">Transmembrane helix</keyword>
<evidence type="ECO:0000313" key="4">
    <source>
        <dbReference type="Proteomes" id="UP000280344"/>
    </source>
</evidence>
<evidence type="ECO:0000313" key="3">
    <source>
        <dbReference type="EMBL" id="AZQ76361.1"/>
    </source>
</evidence>
<evidence type="ECO:0000256" key="1">
    <source>
        <dbReference type="SAM" id="MobiDB-lite"/>
    </source>
</evidence>
<feature type="transmembrane region" description="Helical" evidence="2">
    <location>
        <begin position="108"/>
        <end position="128"/>
    </location>
</feature>
<dbReference type="Proteomes" id="UP000280344">
    <property type="component" value="Chromosome"/>
</dbReference>
<dbReference type="AlphaFoldDB" id="A0A3Q9G356"/>
<dbReference type="KEGG" id="flh:EJ997_02405"/>